<protein>
    <submittedName>
        <fullName evidence="4">Bromodomain containing protein</fullName>
    </submittedName>
</protein>
<sequence>MSNSSQTPKTRKQYTFTYYQANVQPPPKIILKYTPTNNPVPQRVTFTAKKPSTPAQPKKPPPTGLARILNDIWKKVSQRDTQKIFAYPVTEDIAPGYFNVVKHPIDLSVIKAKLHDDEYQTLQQFRDDMRLMFTNCLTYNPKTTYVYQQGEILFQFFRRQMKLAKKQLLGNNQQTMSSLTRTISEGAQDQRESIESMDIPVVIDEVTKPHFVKPSFPPQADGTISCYYINNPSGASASSENSITDGSIERFDSFCDILRQTPKLQNKLKTLKDRYPHVINDAVRQIAGIDETFTINESMVNAAINAEITNPKPGAIAIGEAPVPDNYIDQLSASMPELPLDSIRPHVASVDELREQNLRLMLFYNNSLQHWKGADLVHGKQKVMDKIKENITKITMSVPPSTLVKTHEHNILQHIIYSIAAT</sequence>
<evidence type="ECO:0000259" key="3">
    <source>
        <dbReference type="PROSITE" id="PS50014"/>
    </source>
</evidence>
<dbReference type="SMART" id="SM00297">
    <property type="entry name" value="BROMO"/>
    <property type="match status" value="1"/>
</dbReference>
<dbReference type="EMBL" id="MLAK01000001">
    <property type="protein sequence ID" value="OHT17677.1"/>
    <property type="molecule type" value="Genomic_DNA"/>
</dbReference>
<reference evidence="4" key="1">
    <citation type="submission" date="2016-10" db="EMBL/GenBank/DDBJ databases">
        <authorList>
            <person name="Benchimol M."/>
            <person name="Almeida L.G."/>
            <person name="Vasconcelos A.T."/>
            <person name="Perreira-Neves A."/>
            <person name="Rosa I.A."/>
            <person name="Tasca T."/>
            <person name="Bogo M.R."/>
            <person name="de Souza W."/>
        </authorList>
    </citation>
    <scope>NUCLEOTIDE SEQUENCE [LARGE SCALE GENOMIC DNA]</scope>
    <source>
        <strain evidence="4">K</strain>
    </source>
</reference>
<dbReference type="Pfam" id="PF00439">
    <property type="entry name" value="Bromodomain"/>
    <property type="match status" value="1"/>
</dbReference>
<dbReference type="Proteomes" id="UP000179807">
    <property type="component" value="Unassembled WGS sequence"/>
</dbReference>
<dbReference type="PANTHER" id="PTHR22881">
    <property type="entry name" value="BROMODOMAIN CONTAINING PROTEIN"/>
    <property type="match status" value="1"/>
</dbReference>
<dbReference type="PRINTS" id="PR00503">
    <property type="entry name" value="BROMODOMAIN"/>
</dbReference>
<evidence type="ECO:0000256" key="1">
    <source>
        <dbReference type="ARBA" id="ARBA00023117"/>
    </source>
</evidence>
<keyword evidence="1 2" id="KW-0103">Bromodomain</keyword>
<keyword evidence="5" id="KW-1185">Reference proteome</keyword>
<dbReference type="SUPFAM" id="SSF47370">
    <property type="entry name" value="Bromodomain"/>
    <property type="match status" value="1"/>
</dbReference>
<organism evidence="4 5">
    <name type="scientific">Tritrichomonas foetus</name>
    <dbReference type="NCBI Taxonomy" id="1144522"/>
    <lineage>
        <taxon>Eukaryota</taxon>
        <taxon>Metamonada</taxon>
        <taxon>Parabasalia</taxon>
        <taxon>Tritrichomonadida</taxon>
        <taxon>Tritrichomonadidae</taxon>
        <taxon>Tritrichomonas</taxon>
    </lineage>
</organism>
<dbReference type="AlphaFoldDB" id="A0A1J4L6V2"/>
<dbReference type="GeneID" id="94824536"/>
<dbReference type="CDD" id="cd04369">
    <property type="entry name" value="Bromodomain"/>
    <property type="match status" value="1"/>
</dbReference>
<evidence type="ECO:0000256" key="2">
    <source>
        <dbReference type="PROSITE-ProRule" id="PRU00035"/>
    </source>
</evidence>
<evidence type="ECO:0000313" key="4">
    <source>
        <dbReference type="EMBL" id="OHT17677.1"/>
    </source>
</evidence>
<comment type="caution">
    <text evidence="4">The sequence shown here is derived from an EMBL/GenBank/DDBJ whole genome shotgun (WGS) entry which is preliminary data.</text>
</comment>
<proteinExistence type="predicted"/>
<dbReference type="InterPro" id="IPR051831">
    <property type="entry name" value="Bromodomain_contain_prot"/>
</dbReference>
<accession>A0A1J4L6V2</accession>
<feature type="domain" description="Bromo" evidence="3">
    <location>
        <begin position="77"/>
        <end position="147"/>
    </location>
</feature>
<dbReference type="RefSeq" id="XP_068370813.1">
    <property type="nucleotide sequence ID" value="XM_068489832.1"/>
</dbReference>
<evidence type="ECO:0000313" key="5">
    <source>
        <dbReference type="Proteomes" id="UP000179807"/>
    </source>
</evidence>
<dbReference type="PANTHER" id="PTHR22881:SF27">
    <property type="entry name" value="BROMODOMAIN CONTAINING 7_9"/>
    <property type="match status" value="1"/>
</dbReference>
<dbReference type="PROSITE" id="PS50014">
    <property type="entry name" value="BROMODOMAIN_2"/>
    <property type="match status" value="1"/>
</dbReference>
<dbReference type="OrthoDB" id="1742084at2759"/>
<gene>
    <name evidence="4" type="ORF">TRFO_00979</name>
</gene>
<dbReference type="Gene3D" id="1.20.920.10">
    <property type="entry name" value="Bromodomain-like"/>
    <property type="match status" value="1"/>
</dbReference>
<dbReference type="InterPro" id="IPR001487">
    <property type="entry name" value="Bromodomain"/>
</dbReference>
<name>A0A1J4L6V2_9EUKA</name>
<dbReference type="InterPro" id="IPR036427">
    <property type="entry name" value="Bromodomain-like_sf"/>
</dbReference>
<dbReference type="VEuPathDB" id="TrichDB:TRFO_00979"/>